<evidence type="ECO:0008006" key="4">
    <source>
        <dbReference type="Google" id="ProtNLM"/>
    </source>
</evidence>
<dbReference type="EMBL" id="CDMY01000576">
    <property type="protein sequence ID" value="CEM24020.1"/>
    <property type="molecule type" value="Genomic_DNA"/>
</dbReference>
<dbReference type="CDD" id="cd10527">
    <property type="entry name" value="SET_LSMT"/>
    <property type="match status" value="1"/>
</dbReference>
<feature type="region of interest" description="Disordered" evidence="1">
    <location>
        <begin position="402"/>
        <end position="426"/>
    </location>
</feature>
<dbReference type="PANTHER" id="PTHR13271:SF155">
    <property type="entry name" value="SET DOMAIN-CONTAINING PROTEIN"/>
    <property type="match status" value="1"/>
</dbReference>
<dbReference type="InterPro" id="IPR050600">
    <property type="entry name" value="SETD3_SETD6_MTase"/>
</dbReference>
<reference evidence="2 3" key="1">
    <citation type="submission" date="2014-11" db="EMBL/GenBank/DDBJ databases">
        <authorList>
            <person name="Zhu J."/>
            <person name="Qi W."/>
            <person name="Song R."/>
        </authorList>
    </citation>
    <scope>NUCLEOTIDE SEQUENCE [LARGE SCALE GENOMIC DNA]</scope>
</reference>
<proteinExistence type="predicted"/>
<dbReference type="Gene3D" id="3.90.1410.10">
    <property type="entry name" value="set domain protein methyltransferase, domain 1"/>
    <property type="match status" value="1"/>
</dbReference>
<evidence type="ECO:0000313" key="3">
    <source>
        <dbReference type="Proteomes" id="UP000041254"/>
    </source>
</evidence>
<dbReference type="PhylomeDB" id="A0A0G4G6D1"/>
<gene>
    <name evidence="2" type="ORF">Vbra_4524</name>
</gene>
<dbReference type="STRING" id="1169540.A0A0G4G6D1"/>
<dbReference type="InParanoid" id="A0A0G4G6D1"/>
<dbReference type="Proteomes" id="UP000041254">
    <property type="component" value="Unassembled WGS sequence"/>
</dbReference>
<dbReference type="InterPro" id="IPR046341">
    <property type="entry name" value="SET_dom_sf"/>
</dbReference>
<evidence type="ECO:0000256" key="1">
    <source>
        <dbReference type="SAM" id="MobiDB-lite"/>
    </source>
</evidence>
<dbReference type="GO" id="GO:0016279">
    <property type="term" value="F:protein-lysine N-methyltransferase activity"/>
    <property type="evidence" value="ECO:0007669"/>
    <property type="project" value="TreeGrafter"/>
</dbReference>
<accession>A0A0G4G6D1</accession>
<sequence>MQVSLLLKEDAAERHPELINLQQIILQRLGIGDSIHEQQEEGASRPYYHWNDDRDDVRRLVDAFRVLSMSPQDLYFLHDWEWDRRHADEGSAYAALDTIYDNPSNHRKALFRCQAAVESLGLPATHPLAVSVQQQIDTFCQPACGPLPSAPLPMHTQTHSMQQWLSAQGGLVHPHMQLASPEAADSTHMRGWYTTGPIESGTTVLSVPEKCLLNVLSALSSAVFGVVAVYLLCPAARKPIEDAAMREEGDGNARPAKRIKTDENEWAELPETIPCDVVLMLFLLLETRHPSFPLSLIPDDTDSLLLGPPEVLDFLEMEAVKEAADTVKGDLYTMYCGLFSRLGVLFPHVFAPPSHFGWDRFLWAKSVIDSRCVALRVDPPPSLPPLSFHALAVQPASLSEVRKRETNAMADDEEDGSGDAAEDSSPVPFLPVLPECKDKDAGRVVVYEVGDGVRAEGWLDMADGRCSCLVPAVDMMNHHARGQCDVPRFDAVKRCVDVSMRSGAKQAGVQVFLSYGPLQSWESLLHYGFTAPPPNPHDTLALRFQPPDDGEAAEAKEFIMAHHDIPVEHLLRVSPPVIAASLWTTLRVCLNDDIDSLPSILHDKEPLDPATSQLDALCLSTLEQAVREMASRFGDKLTQLSRWKQMVQRESAGEMLGEPYPPHWLGDWCERVERLISSQHAIAEAAMRLIDGLRQPQHQQEHDGG</sequence>
<dbReference type="AlphaFoldDB" id="A0A0G4G6D1"/>
<dbReference type="SUPFAM" id="SSF82199">
    <property type="entry name" value="SET domain"/>
    <property type="match status" value="1"/>
</dbReference>
<evidence type="ECO:0000313" key="2">
    <source>
        <dbReference type="EMBL" id="CEM24020.1"/>
    </source>
</evidence>
<name>A0A0G4G6D1_VITBC</name>
<dbReference type="PANTHER" id="PTHR13271">
    <property type="entry name" value="UNCHARACTERIZED PUTATIVE METHYLTRANSFERASE"/>
    <property type="match status" value="1"/>
</dbReference>
<keyword evidence="3" id="KW-1185">Reference proteome</keyword>
<dbReference type="VEuPathDB" id="CryptoDB:Vbra_4524"/>
<dbReference type="OrthoDB" id="341421at2759"/>
<feature type="compositionally biased region" description="Acidic residues" evidence="1">
    <location>
        <begin position="410"/>
        <end position="422"/>
    </location>
</feature>
<protein>
    <recommendedName>
        <fullName evidence="4">SET domain-containing protein</fullName>
    </recommendedName>
</protein>
<organism evidence="2 3">
    <name type="scientific">Vitrella brassicaformis (strain CCMP3155)</name>
    <dbReference type="NCBI Taxonomy" id="1169540"/>
    <lineage>
        <taxon>Eukaryota</taxon>
        <taxon>Sar</taxon>
        <taxon>Alveolata</taxon>
        <taxon>Colpodellida</taxon>
        <taxon>Vitrellaceae</taxon>
        <taxon>Vitrella</taxon>
    </lineage>
</organism>